<gene>
    <name evidence="1" type="ORF">M408DRAFT_326915</name>
</gene>
<keyword evidence="2" id="KW-1185">Reference proteome</keyword>
<dbReference type="InterPro" id="IPR027417">
    <property type="entry name" value="P-loop_NTPase"/>
</dbReference>
<proteinExistence type="predicted"/>
<dbReference type="OrthoDB" id="347435at2759"/>
<sequence>MSDLASIAIEHILQQFSSHASTHSSPLFVGLQGPQGIGKTTLARALVAGLTCAPHSLRVVALSIDDLYLAHDALQSIGRENSGNGLLQGRGLPGTHDVQLGAEVLKTLSLMENTRSAPVDVKTTRIPAYDKSSHQGLGDRVHEGEWPVVQSPVDIIILEGWCFGCQPLPPGELTERWERRTELGMPGSVRLEHGIDDIKVISNSLKEYANAWYKYFTCFIQVSPNSDDKLSVVYKWRLQQEHAMKEANGGKGMTDEEVIRFVDRYIPGYIFFDEPSARQRDASTPWDGHGLKILVDEERNPVGIEGF</sequence>
<evidence type="ECO:0000313" key="2">
    <source>
        <dbReference type="Proteomes" id="UP000054097"/>
    </source>
</evidence>
<dbReference type="HOGENOM" id="CLU_056986_1_0_1"/>
<dbReference type="STRING" id="933852.A0A0C3BLH0"/>
<dbReference type="EMBL" id="KN824280">
    <property type="protein sequence ID" value="KIM32311.1"/>
    <property type="molecule type" value="Genomic_DNA"/>
</dbReference>
<dbReference type="PANTHER" id="PTHR10285">
    <property type="entry name" value="URIDINE KINASE"/>
    <property type="match status" value="1"/>
</dbReference>
<reference evidence="2" key="2">
    <citation type="submission" date="2015-01" db="EMBL/GenBank/DDBJ databases">
        <title>Evolutionary Origins and Diversification of the Mycorrhizal Mutualists.</title>
        <authorList>
            <consortium name="DOE Joint Genome Institute"/>
            <consortium name="Mycorrhizal Genomics Consortium"/>
            <person name="Kohler A."/>
            <person name="Kuo A."/>
            <person name="Nagy L.G."/>
            <person name="Floudas D."/>
            <person name="Copeland A."/>
            <person name="Barry K.W."/>
            <person name="Cichocki N."/>
            <person name="Veneault-Fourrey C."/>
            <person name="LaButti K."/>
            <person name="Lindquist E.A."/>
            <person name="Lipzen A."/>
            <person name="Lundell T."/>
            <person name="Morin E."/>
            <person name="Murat C."/>
            <person name="Riley R."/>
            <person name="Ohm R."/>
            <person name="Sun H."/>
            <person name="Tunlid A."/>
            <person name="Henrissat B."/>
            <person name="Grigoriev I.V."/>
            <person name="Hibbett D.S."/>
            <person name="Martin F."/>
        </authorList>
    </citation>
    <scope>NUCLEOTIDE SEQUENCE [LARGE SCALE GENOMIC DNA]</scope>
    <source>
        <strain evidence="2">MAFF 305830</strain>
    </source>
</reference>
<dbReference type="Gene3D" id="3.40.50.300">
    <property type="entry name" value="P-loop containing nucleotide triphosphate hydrolases"/>
    <property type="match status" value="1"/>
</dbReference>
<dbReference type="SUPFAM" id="SSF52540">
    <property type="entry name" value="P-loop containing nucleoside triphosphate hydrolases"/>
    <property type="match status" value="1"/>
</dbReference>
<evidence type="ECO:0008006" key="3">
    <source>
        <dbReference type="Google" id="ProtNLM"/>
    </source>
</evidence>
<reference evidence="1 2" key="1">
    <citation type="submission" date="2014-04" db="EMBL/GenBank/DDBJ databases">
        <authorList>
            <consortium name="DOE Joint Genome Institute"/>
            <person name="Kuo A."/>
            <person name="Zuccaro A."/>
            <person name="Kohler A."/>
            <person name="Nagy L.G."/>
            <person name="Floudas D."/>
            <person name="Copeland A."/>
            <person name="Barry K.W."/>
            <person name="Cichocki N."/>
            <person name="Veneault-Fourrey C."/>
            <person name="LaButti K."/>
            <person name="Lindquist E.A."/>
            <person name="Lipzen A."/>
            <person name="Lundell T."/>
            <person name="Morin E."/>
            <person name="Murat C."/>
            <person name="Sun H."/>
            <person name="Tunlid A."/>
            <person name="Henrissat B."/>
            <person name="Grigoriev I.V."/>
            <person name="Hibbett D.S."/>
            <person name="Martin F."/>
            <person name="Nordberg H.P."/>
            <person name="Cantor M.N."/>
            <person name="Hua S.X."/>
        </authorList>
    </citation>
    <scope>NUCLEOTIDE SEQUENCE [LARGE SCALE GENOMIC DNA]</scope>
    <source>
        <strain evidence="1 2">MAFF 305830</strain>
    </source>
</reference>
<name>A0A0C3BLH0_SERVB</name>
<dbReference type="Proteomes" id="UP000054097">
    <property type="component" value="Unassembled WGS sequence"/>
</dbReference>
<dbReference type="AlphaFoldDB" id="A0A0C3BLH0"/>
<organism evidence="1 2">
    <name type="scientific">Serendipita vermifera MAFF 305830</name>
    <dbReference type="NCBI Taxonomy" id="933852"/>
    <lineage>
        <taxon>Eukaryota</taxon>
        <taxon>Fungi</taxon>
        <taxon>Dikarya</taxon>
        <taxon>Basidiomycota</taxon>
        <taxon>Agaricomycotina</taxon>
        <taxon>Agaricomycetes</taxon>
        <taxon>Sebacinales</taxon>
        <taxon>Serendipitaceae</taxon>
        <taxon>Serendipita</taxon>
    </lineage>
</organism>
<evidence type="ECO:0000313" key="1">
    <source>
        <dbReference type="EMBL" id="KIM32311.1"/>
    </source>
</evidence>
<accession>A0A0C3BLH0</accession>
<protein>
    <recommendedName>
        <fullName evidence="3">SRP54-type proteins GTP-binding domain-containing protein</fullName>
    </recommendedName>
</protein>